<feature type="region of interest" description="Disordered" evidence="9">
    <location>
        <begin position="294"/>
        <end position="336"/>
    </location>
</feature>
<evidence type="ECO:0000256" key="4">
    <source>
        <dbReference type="ARBA" id="ARBA00023015"/>
    </source>
</evidence>
<keyword evidence="7" id="KW-0539">Nucleus</keyword>
<dbReference type="GO" id="GO:0016592">
    <property type="term" value="C:mediator complex"/>
    <property type="evidence" value="ECO:0007669"/>
    <property type="project" value="InterPro"/>
</dbReference>
<accession>A0AAV0BTS8</accession>
<keyword evidence="11" id="KW-1185">Reference proteome</keyword>
<proteinExistence type="inferred from homology"/>
<dbReference type="EMBL" id="CALTRL010006036">
    <property type="protein sequence ID" value="CAH7688998.1"/>
    <property type="molecule type" value="Genomic_DNA"/>
</dbReference>
<evidence type="ECO:0000313" key="10">
    <source>
        <dbReference type="EMBL" id="CAH7688998.1"/>
    </source>
</evidence>
<dbReference type="PANTHER" id="PTHR28270:SF1">
    <property type="entry name" value="MEDIATOR OF RNA POLYMERASE II TRANSCRIPTION SUBUNIT 19"/>
    <property type="match status" value="1"/>
</dbReference>
<dbReference type="AlphaFoldDB" id="A0AAV0BTS8"/>
<sequence length="336" mass="36160">MELRDNQVDMKLAVGAASATAAQPSDSQPRPSSSSEQSVRQNRFIEPKSSNLNPSRTFIPVIDHGLVSSAPISGSHDLLSLFDVMSVYDRFVKPYLKPLDQPTTTSPPMVNSINNCGTSGDLKGKAKAEVGVPAGSLAADHLGQKRMKMEKSYGHFVADVGGRNSIKKDHQLQNLIMDPTFEERSIPNFMKPFNSQTLAQAFTLHAGVLPGFDSSIWIAEEGGPKRKRKKRKQGEMAGPNENGTTQNTHQALPNGNNSMIAATAKSANVVSSPPKGINSLTNLNLLNRNNNGVNGAVGTGNGQSNGGLIREEEHRKKKRTKLSSNTSSTHQIALQL</sequence>
<evidence type="ECO:0000313" key="11">
    <source>
        <dbReference type="Proteomes" id="UP001153365"/>
    </source>
</evidence>
<feature type="compositionally biased region" description="Polar residues" evidence="9">
    <location>
        <begin position="322"/>
        <end position="336"/>
    </location>
</feature>
<feature type="region of interest" description="Disordered" evidence="9">
    <location>
        <begin position="220"/>
        <end position="256"/>
    </location>
</feature>
<protein>
    <recommendedName>
        <fullName evidence="3">Mediator of RNA polymerase II transcription subunit 19</fullName>
    </recommendedName>
    <alternativeName>
        <fullName evidence="8">Mediator complex subunit 19</fullName>
    </alternativeName>
</protein>
<evidence type="ECO:0000256" key="7">
    <source>
        <dbReference type="ARBA" id="ARBA00023242"/>
    </source>
</evidence>
<reference evidence="10" key="1">
    <citation type="submission" date="2022-06" db="EMBL/GenBank/DDBJ databases">
        <authorList>
            <consortium name="SYNGENTA / RWTH Aachen University"/>
        </authorList>
    </citation>
    <scope>NUCLEOTIDE SEQUENCE</scope>
</reference>
<keyword evidence="4" id="KW-0805">Transcription regulation</keyword>
<comment type="caution">
    <text evidence="10">The sequence shown here is derived from an EMBL/GenBank/DDBJ whole genome shotgun (WGS) entry which is preliminary data.</text>
</comment>
<evidence type="ECO:0000256" key="1">
    <source>
        <dbReference type="ARBA" id="ARBA00004123"/>
    </source>
</evidence>
<keyword evidence="6" id="KW-0804">Transcription</keyword>
<gene>
    <name evidence="10" type="ORF">PPACK8108_LOCUS24050</name>
</gene>
<dbReference type="Proteomes" id="UP001153365">
    <property type="component" value="Unassembled WGS sequence"/>
</dbReference>
<comment type="subcellular location">
    <subcellularLocation>
        <location evidence="1">Nucleus</location>
    </subcellularLocation>
</comment>
<feature type="region of interest" description="Disordered" evidence="9">
    <location>
        <begin position="1"/>
        <end position="51"/>
    </location>
</feature>
<name>A0AAV0BTS8_PHAPC</name>
<comment type="similarity">
    <text evidence="2">Belongs to the Mediator complex subunit 19 family.</text>
</comment>
<feature type="compositionally biased region" description="Polar residues" evidence="9">
    <location>
        <begin position="241"/>
        <end position="256"/>
    </location>
</feature>
<evidence type="ECO:0000256" key="2">
    <source>
        <dbReference type="ARBA" id="ARBA00009259"/>
    </source>
</evidence>
<dbReference type="GO" id="GO:0003712">
    <property type="term" value="F:transcription coregulator activity"/>
    <property type="evidence" value="ECO:0007669"/>
    <property type="project" value="InterPro"/>
</dbReference>
<keyword evidence="5" id="KW-0010">Activator</keyword>
<evidence type="ECO:0000256" key="9">
    <source>
        <dbReference type="SAM" id="MobiDB-lite"/>
    </source>
</evidence>
<feature type="compositionally biased region" description="Gly residues" evidence="9">
    <location>
        <begin position="295"/>
        <end position="305"/>
    </location>
</feature>
<evidence type="ECO:0000256" key="8">
    <source>
        <dbReference type="ARBA" id="ARBA00032018"/>
    </source>
</evidence>
<organism evidence="10 11">
    <name type="scientific">Phakopsora pachyrhizi</name>
    <name type="common">Asian soybean rust disease fungus</name>
    <dbReference type="NCBI Taxonomy" id="170000"/>
    <lineage>
        <taxon>Eukaryota</taxon>
        <taxon>Fungi</taxon>
        <taxon>Dikarya</taxon>
        <taxon>Basidiomycota</taxon>
        <taxon>Pucciniomycotina</taxon>
        <taxon>Pucciniomycetes</taxon>
        <taxon>Pucciniales</taxon>
        <taxon>Phakopsoraceae</taxon>
        <taxon>Phakopsora</taxon>
    </lineage>
</organism>
<evidence type="ECO:0000256" key="5">
    <source>
        <dbReference type="ARBA" id="ARBA00023159"/>
    </source>
</evidence>
<dbReference type="PANTHER" id="PTHR28270">
    <property type="entry name" value="MEDIATOR OF RNA POLYMERASE II TRANSCRIPTION SUBUNIT 19"/>
    <property type="match status" value="1"/>
</dbReference>
<dbReference type="InterPro" id="IPR013942">
    <property type="entry name" value="Mediator_Med19_fun"/>
</dbReference>
<evidence type="ECO:0000256" key="6">
    <source>
        <dbReference type="ARBA" id="ARBA00023163"/>
    </source>
</evidence>
<dbReference type="GO" id="GO:0006357">
    <property type="term" value="P:regulation of transcription by RNA polymerase II"/>
    <property type="evidence" value="ECO:0007669"/>
    <property type="project" value="InterPro"/>
</dbReference>
<evidence type="ECO:0000256" key="3">
    <source>
        <dbReference type="ARBA" id="ARBA00019615"/>
    </source>
</evidence>
<feature type="compositionally biased region" description="Low complexity" evidence="9">
    <location>
        <begin position="23"/>
        <end position="38"/>
    </location>
</feature>
<dbReference type="GO" id="GO:0070847">
    <property type="term" value="C:core mediator complex"/>
    <property type="evidence" value="ECO:0007669"/>
    <property type="project" value="TreeGrafter"/>
</dbReference>